<dbReference type="InterPro" id="IPR046539">
    <property type="entry name" value="DUF6604"/>
</dbReference>
<dbReference type="PANTHER" id="PTHR38795:SF1">
    <property type="entry name" value="DUF6604 DOMAIN-CONTAINING PROTEIN"/>
    <property type="match status" value="1"/>
</dbReference>
<evidence type="ECO:0000256" key="1">
    <source>
        <dbReference type="SAM" id="MobiDB-lite"/>
    </source>
</evidence>
<protein>
    <recommendedName>
        <fullName evidence="2">DUF6604 domain-containing protein</fullName>
    </recommendedName>
</protein>
<evidence type="ECO:0000259" key="2">
    <source>
        <dbReference type="Pfam" id="PF20253"/>
    </source>
</evidence>
<dbReference type="AlphaFoldDB" id="A0A167XFB3"/>
<evidence type="ECO:0000313" key="3">
    <source>
        <dbReference type="EMBL" id="KZZ90015.1"/>
    </source>
</evidence>
<gene>
    <name evidence="3" type="ORF">AAP_03965</name>
</gene>
<keyword evidence="4" id="KW-1185">Reference proteome</keyword>
<accession>A0A167XFB3</accession>
<feature type="domain" description="DUF6604" evidence="2">
    <location>
        <begin position="58"/>
        <end position="360"/>
    </location>
</feature>
<dbReference type="Proteomes" id="UP000242877">
    <property type="component" value="Unassembled WGS sequence"/>
</dbReference>
<comment type="caution">
    <text evidence="3">The sequence shown here is derived from an EMBL/GenBank/DDBJ whole genome shotgun (WGS) entry which is preliminary data.</text>
</comment>
<reference evidence="3 4" key="1">
    <citation type="journal article" date="2016" name="Genome Biol. Evol.">
        <title>Divergent and convergent evolution of fungal pathogenicity.</title>
        <authorList>
            <person name="Shang Y."/>
            <person name="Xiao G."/>
            <person name="Zheng P."/>
            <person name="Cen K."/>
            <person name="Zhan S."/>
            <person name="Wang C."/>
        </authorList>
    </citation>
    <scope>NUCLEOTIDE SEQUENCE [LARGE SCALE GENOMIC DNA]</scope>
    <source>
        <strain evidence="3 4">ARSEF 7405</strain>
    </source>
</reference>
<sequence>MEDFNADSVDGLSVIGTSTPDAKASNLQNSVSPVPQTVISSFSAVPSQNGMSEYFFRDYQDYESRLVYWITHTANRIIYLKGAWRDEAGDCLPSFPTTITGFLESCSITLENILSAAELIAAEGEPIPDFTMLALKKVMEMRERMHLVQIDFMKKNMASSGKRVKACTRLARRPHWHVMAYLKQIWFTWDGDAWAAARDKEYGPESELTRLKADDKLLSSTDLVAAVQFGVEQDELSDDKTNQDEGAGEQPDKESNVLSGPKKINLTKDGIKFANKRQEIVWKVDIHKLHQLSQECVEDFSLQIQPEIGCQALYHMTLVCLLQQASEARAALVDSWDLVIQGKLPLITAALISRVAISIVGYHEAVMNKFIGLGASIYAMMTRLLRFGETGPLAAKFVSTSGQTFPSEQILLGQTYYTLFEFITDYRVHRTGQPSQALLDSLVDPWDPNPDPRKMTDDERHVWLRTYTIRWLYDVTNYYITGINDHLEGGGTPPPTHVGILRCIIDGPATDKRRLLGLNEFVFQLIDIIFDKEREPTERILFREVFQLQCILDAFLVTRGWYFRPTTGYEFKSPMEYDPVKDIEKFFGWSHQNGFGPSFADARRTFFHESTFLPENERRLAQESLALCQQIVPTFNIVGNSGWLLKETFIGSTFDDPNGVWQYSPLLCGTAMLEALTLGCKVGQVILDRHTEAVAYAHLQNMLREKNLLKCETPLFEVLRALFETDFFPFGIPTSQFKESVDSAFEQWSGREREEFYKSPSRDISGGDLEIGWKEGHIYNINHWATPDLLRPSLYSAYADSEYIPDAVPYDALAHRSYLRAFKSATREMSGLDPQMCPDTDSTDPKIMELLKGFFTAENVGKDPLDLPFAWSRPDIGNILYRLRCDLMTEGALSSYLNYPRVVADILNFFHELDAELKKEDNATLIEMDEEMTRADAGLEKYNRMHLTSYILKIADAEQSSEQDTKLLDLVTCVMKRCSCESTEDYFYRGFEPRTLQKMAEECMLEEKRYAPECTML</sequence>
<dbReference type="EMBL" id="AZGZ01000018">
    <property type="protein sequence ID" value="KZZ90015.1"/>
    <property type="molecule type" value="Genomic_DNA"/>
</dbReference>
<name>A0A167XFB3_9EURO</name>
<dbReference type="PANTHER" id="PTHR38795">
    <property type="entry name" value="DUF6604 DOMAIN-CONTAINING PROTEIN"/>
    <property type="match status" value="1"/>
</dbReference>
<dbReference type="Pfam" id="PF20253">
    <property type="entry name" value="DUF6604"/>
    <property type="match status" value="1"/>
</dbReference>
<proteinExistence type="predicted"/>
<organism evidence="3 4">
    <name type="scientific">Ascosphaera apis ARSEF 7405</name>
    <dbReference type="NCBI Taxonomy" id="392613"/>
    <lineage>
        <taxon>Eukaryota</taxon>
        <taxon>Fungi</taxon>
        <taxon>Dikarya</taxon>
        <taxon>Ascomycota</taxon>
        <taxon>Pezizomycotina</taxon>
        <taxon>Eurotiomycetes</taxon>
        <taxon>Eurotiomycetidae</taxon>
        <taxon>Onygenales</taxon>
        <taxon>Ascosphaeraceae</taxon>
        <taxon>Ascosphaera</taxon>
    </lineage>
</organism>
<dbReference type="OrthoDB" id="4205734at2759"/>
<feature type="region of interest" description="Disordered" evidence="1">
    <location>
        <begin position="235"/>
        <end position="261"/>
    </location>
</feature>
<dbReference type="VEuPathDB" id="FungiDB:AAP_03965"/>
<evidence type="ECO:0000313" key="4">
    <source>
        <dbReference type="Proteomes" id="UP000242877"/>
    </source>
</evidence>